<dbReference type="Proteomes" id="UP000325302">
    <property type="component" value="Unassembled WGS sequence"/>
</dbReference>
<name>A0A5A9W0U7_9GAMM</name>
<proteinExistence type="predicted"/>
<sequence>MLQDQKSSEQPCPCQSGKPFNFCCAPAINGSRPAATAEALMRSRYSAFSIGAVDYLIDTTAPEKRLEGDHELLSEQTQFTLWTGLEIQKVEAGQAEDTTGSVTFRAHFETPEERGTLEETSHFRRDEQGRWLYVEGDVNFSSQSKN</sequence>
<dbReference type="EMBL" id="SMRS01000007">
    <property type="protein sequence ID" value="KAA0874114.1"/>
    <property type="molecule type" value="Genomic_DNA"/>
</dbReference>
<gene>
    <name evidence="2" type="ORF">E1H14_10075</name>
</gene>
<reference evidence="2 3" key="1">
    <citation type="submission" date="2019-03" db="EMBL/GenBank/DDBJ databases">
        <title>Nitrincola sp. nov. isolated from an Indian soda lake.</title>
        <authorList>
            <person name="Joshi A."/>
            <person name="Thite S.V."/>
            <person name="Joseph N."/>
            <person name="Dhotre D."/>
            <person name="Moorthy M."/>
            <person name="Shouche Y.S."/>
        </authorList>
    </citation>
    <scope>NUCLEOTIDE SEQUENCE [LARGE SCALE GENOMIC DNA]</scope>
    <source>
        <strain evidence="2 3">MEB193</strain>
    </source>
</reference>
<accession>A0A5A9W0U7</accession>
<keyword evidence="3" id="KW-1185">Reference proteome</keyword>
<evidence type="ECO:0000313" key="2">
    <source>
        <dbReference type="EMBL" id="KAA0874114.1"/>
    </source>
</evidence>
<evidence type="ECO:0000313" key="3">
    <source>
        <dbReference type="Proteomes" id="UP000325302"/>
    </source>
</evidence>
<feature type="domain" description="YchJ-like middle NTF2-like" evidence="1">
    <location>
        <begin position="36"/>
        <end position="136"/>
    </location>
</feature>
<dbReference type="PANTHER" id="PTHR33747">
    <property type="entry name" value="UPF0225 PROTEIN SCO1677"/>
    <property type="match status" value="1"/>
</dbReference>
<comment type="caution">
    <text evidence="2">The sequence shown here is derived from an EMBL/GenBank/DDBJ whole genome shotgun (WGS) entry which is preliminary data.</text>
</comment>
<dbReference type="RefSeq" id="WP_149391346.1">
    <property type="nucleotide sequence ID" value="NZ_SMRS01000007.1"/>
</dbReference>
<protein>
    <submittedName>
        <fullName evidence="2">Zinc chelation protein SecC</fullName>
    </submittedName>
</protein>
<dbReference type="InterPro" id="IPR032710">
    <property type="entry name" value="NTF2-like_dom_sf"/>
</dbReference>
<evidence type="ECO:0000259" key="1">
    <source>
        <dbReference type="Pfam" id="PF17775"/>
    </source>
</evidence>
<dbReference type="Pfam" id="PF17775">
    <property type="entry name" value="YchJ_M-like"/>
    <property type="match status" value="1"/>
</dbReference>
<dbReference type="InterPro" id="IPR048469">
    <property type="entry name" value="YchJ-like_M"/>
</dbReference>
<dbReference type="SUPFAM" id="SSF54427">
    <property type="entry name" value="NTF2-like"/>
    <property type="match status" value="1"/>
</dbReference>
<dbReference type="PANTHER" id="PTHR33747:SF1">
    <property type="entry name" value="ADENYLATE CYCLASE-ASSOCIATED CAP C-TERMINAL DOMAIN-CONTAINING PROTEIN"/>
    <property type="match status" value="1"/>
</dbReference>
<dbReference type="Gene3D" id="3.10.450.50">
    <property type="match status" value="1"/>
</dbReference>
<organism evidence="2 3">
    <name type="scientific">Nitrincola tapanii</name>
    <dbReference type="NCBI Taxonomy" id="1708751"/>
    <lineage>
        <taxon>Bacteria</taxon>
        <taxon>Pseudomonadati</taxon>
        <taxon>Pseudomonadota</taxon>
        <taxon>Gammaproteobacteria</taxon>
        <taxon>Oceanospirillales</taxon>
        <taxon>Oceanospirillaceae</taxon>
        <taxon>Nitrincola</taxon>
    </lineage>
</organism>
<dbReference type="AlphaFoldDB" id="A0A5A9W0U7"/>
<dbReference type="OrthoDB" id="21421at2"/>